<keyword evidence="3" id="KW-0418">Kinase</keyword>
<gene>
    <name evidence="6" type="ORF">ACFYNZ_32615</name>
</gene>
<keyword evidence="2" id="KW-0547">Nucleotide-binding</keyword>
<name>A0ABW6L203_9ACTN</name>
<keyword evidence="4" id="KW-0067">ATP-binding</keyword>
<dbReference type="EMBL" id="JBIAFJ010000046">
    <property type="protein sequence ID" value="MFE9174131.1"/>
    <property type="molecule type" value="Genomic_DNA"/>
</dbReference>
<reference evidence="6 7" key="1">
    <citation type="submission" date="2024-10" db="EMBL/GenBank/DDBJ databases">
        <title>The Natural Products Discovery Center: Release of the First 8490 Sequenced Strains for Exploring Actinobacteria Biosynthetic Diversity.</title>
        <authorList>
            <person name="Kalkreuter E."/>
            <person name="Kautsar S.A."/>
            <person name="Yang D."/>
            <person name="Bader C.D."/>
            <person name="Teijaro C.N."/>
            <person name="Fluegel L."/>
            <person name="Davis C.M."/>
            <person name="Simpson J.R."/>
            <person name="Lauterbach L."/>
            <person name="Steele A.D."/>
            <person name="Gui C."/>
            <person name="Meng S."/>
            <person name="Li G."/>
            <person name="Viehrig K."/>
            <person name="Ye F."/>
            <person name="Su P."/>
            <person name="Kiefer A.F."/>
            <person name="Nichols A."/>
            <person name="Cepeda A.J."/>
            <person name="Yan W."/>
            <person name="Fan B."/>
            <person name="Jiang Y."/>
            <person name="Adhikari A."/>
            <person name="Zheng C.-J."/>
            <person name="Schuster L."/>
            <person name="Cowan T.M."/>
            <person name="Smanski M.J."/>
            <person name="Chevrette M.G."/>
            <person name="De Carvalho L.P.S."/>
            <person name="Shen B."/>
        </authorList>
    </citation>
    <scope>NUCLEOTIDE SEQUENCE [LARGE SCALE GENOMIC DNA]</scope>
    <source>
        <strain evidence="6 7">NPDC007147</strain>
    </source>
</reference>
<evidence type="ECO:0000313" key="6">
    <source>
        <dbReference type="EMBL" id="MFE9174131.1"/>
    </source>
</evidence>
<evidence type="ECO:0000256" key="4">
    <source>
        <dbReference type="ARBA" id="ARBA00022840"/>
    </source>
</evidence>
<protein>
    <submittedName>
        <fullName evidence="6">1,4-alpha-glucan branching protein</fullName>
    </submittedName>
</protein>
<organism evidence="6 7">
    <name type="scientific">Streptomyces kebangsaanensis</name>
    <dbReference type="NCBI Taxonomy" id="864058"/>
    <lineage>
        <taxon>Bacteria</taxon>
        <taxon>Bacillati</taxon>
        <taxon>Actinomycetota</taxon>
        <taxon>Actinomycetes</taxon>
        <taxon>Kitasatosporales</taxon>
        <taxon>Streptomycetaceae</taxon>
        <taxon>Streptomyces</taxon>
    </lineage>
</organism>
<keyword evidence="7" id="KW-1185">Reference proteome</keyword>
<keyword evidence="1" id="KW-0808">Transferase</keyword>
<evidence type="ECO:0000259" key="5">
    <source>
        <dbReference type="Pfam" id="PF18085"/>
    </source>
</evidence>
<dbReference type="RefSeq" id="WP_388353645.1">
    <property type="nucleotide sequence ID" value="NZ_JBIAFJ010000046.1"/>
</dbReference>
<dbReference type="Pfam" id="PF18085">
    <property type="entry name" value="Mak_N_cap"/>
    <property type="match status" value="1"/>
</dbReference>
<evidence type="ECO:0000256" key="3">
    <source>
        <dbReference type="ARBA" id="ARBA00022777"/>
    </source>
</evidence>
<proteinExistence type="predicted"/>
<feature type="domain" description="Maltokinase N-terminal cap" evidence="5">
    <location>
        <begin position="20"/>
        <end position="107"/>
    </location>
</feature>
<evidence type="ECO:0000256" key="2">
    <source>
        <dbReference type="ARBA" id="ARBA00022741"/>
    </source>
</evidence>
<comment type="caution">
    <text evidence="6">The sequence shown here is derived from an EMBL/GenBank/DDBJ whole genome shotgun (WGS) entry which is preliminary data.</text>
</comment>
<dbReference type="InterPro" id="IPR040999">
    <property type="entry name" value="Mak_N_cap"/>
</dbReference>
<sequence length="229" mass="24082">MAVIHRTTLEPTKLELLASWLPSRPWYQGGADAPRPAKAGGFRLDDPRGEVGIEFMIVNDASGPRPVTYLVPLTYRGAPLDGADSALVGTAEHGVLGRRWIYDGCQDPVLIAQLAALVEGRARAQAQSTSDTPDQEVVRSCAGAGPLPELTTATDTREGTELAAPDGTVLRLHRVLRPAPDGPLLPPRTASGHVAGPWNLPDGTRAQGLFAVLHTGPRTTTAELPGATG</sequence>
<evidence type="ECO:0000313" key="7">
    <source>
        <dbReference type="Proteomes" id="UP001601197"/>
    </source>
</evidence>
<evidence type="ECO:0000256" key="1">
    <source>
        <dbReference type="ARBA" id="ARBA00022679"/>
    </source>
</evidence>
<accession>A0ABW6L203</accession>
<dbReference type="Proteomes" id="UP001601197">
    <property type="component" value="Unassembled WGS sequence"/>
</dbReference>